<sequence>MTRYFKYVILGVFLFSGAFPSVVAEAGMYTWKDSKGKTHFTDSLHKIPLKFRKRDQGFKKYKSARPALGSPTARPGKLSLSRKPVRSSYTPGKLGNQEFVIPLIQTPGGNFMVEVLFDNRVKAMLMVDTGASLVTISEKIAKQLGYRTNSRSAEIPFTTAGGMVWMPMVAFNSVQVGGAKVEMVEASVNNKMGEMDGLLGMSFLGDYRVEMDTARSQMILKPLGKPGDTRWGGKSAFWWKNRYSGYAAKIRNFRLEAKKMEIAGHSKASNIKKMVVFYKDLQKKLDKKAARAGVPDALRTTQ</sequence>
<dbReference type="EMBL" id="UOGG01000012">
    <property type="protein sequence ID" value="VAX26843.1"/>
    <property type="molecule type" value="Genomic_DNA"/>
</dbReference>
<feature type="region of interest" description="Disordered" evidence="1">
    <location>
        <begin position="65"/>
        <end position="89"/>
    </location>
</feature>
<dbReference type="AlphaFoldDB" id="A0A3B1CQA2"/>
<dbReference type="InterPro" id="IPR034122">
    <property type="entry name" value="Retropepsin-like_bacterial"/>
</dbReference>
<proteinExistence type="predicted"/>
<dbReference type="NCBIfam" id="TIGR02281">
    <property type="entry name" value="clan_AA_DTGA"/>
    <property type="match status" value="1"/>
</dbReference>
<feature type="domain" description="DUF4124" evidence="2">
    <location>
        <begin position="19"/>
        <end position="52"/>
    </location>
</feature>
<protein>
    <recommendedName>
        <fullName evidence="2">DUF4124 domain-containing protein</fullName>
    </recommendedName>
</protein>
<dbReference type="Gene3D" id="2.40.70.10">
    <property type="entry name" value="Acid Proteases"/>
    <property type="match status" value="1"/>
</dbReference>
<evidence type="ECO:0000256" key="1">
    <source>
        <dbReference type="SAM" id="MobiDB-lite"/>
    </source>
</evidence>
<dbReference type="Pfam" id="PF13511">
    <property type="entry name" value="DUF4124"/>
    <property type="match status" value="1"/>
</dbReference>
<dbReference type="InterPro" id="IPR025392">
    <property type="entry name" value="DUF4124"/>
</dbReference>
<name>A0A3B1CQA2_9ZZZZ</name>
<organism evidence="3">
    <name type="scientific">hydrothermal vent metagenome</name>
    <dbReference type="NCBI Taxonomy" id="652676"/>
    <lineage>
        <taxon>unclassified sequences</taxon>
        <taxon>metagenomes</taxon>
        <taxon>ecological metagenomes</taxon>
    </lineage>
</organism>
<dbReference type="InterPro" id="IPR021109">
    <property type="entry name" value="Peptidase_aspartic_dom_sf"/>
</dbReference>
<dbReference type="Pfam" id="PF13975">
    <property type="entry name" value="gag-asp_proteas"/>
    <property type="match status" value="1"/>
</dbReference>
<dbReference type="SUPFAM" id="SSF50630">
    <property type="entry name" value="Acid proteases"/>
    <property type="match status" value="1"/>
</dbReference>
<dbReference type="InterPro" id="IPR011969">
    <property type="entry name" value="Clan_AA_Asp_peptidase_C"/>
</dbReference>
<evidence type="ECO:0000313" key="3">
    <source>
        <dbReference type="EMBL" id="VAX26843.1"/>
    </source>
</evidence>
<reference evidence="3" key="1">
    <citation type="submission" date="2018-06" db="EMBL/GenBank/DDBJ databases">
        <authorList>
            <person name="Zhirakovskaya E."/>
        </authorList>
    </citation>
    <scope>NUCLEOTIDE SEQUENCE</scope>
</reference>
<gene>
    <name evidence="3" type="ORF">MNBD_NITROSPINAE05-818</name>
</gene>
<dbReference type="CDD" id="cd05483">
    <property type="entry name" value="retropepsin_like_bacteria"/>
    <property type="match status" value="1"/>
</dbReference>
<evidence type="ECO:0000259" key="2">
    <source>
        <dbReference type="Pfam" id="PF13511"/>
    </source>
</evidence>
<accession>A0A3B1CQA2</accession>